<comment type="caution">
    <text evidence="3">The sequence shown here is derived from an EMBL/GenBank/DDBJ whole genome shotgun (WGS) entry which is preliminary data.</text>
</comment>
<evidence type="ECO:0000313" key="4">
    <source>
        <dbReference type="Proteomes" id="UP000266723"/>
    </source>
</evidence>
<dbReference type="Pfam" id="PF03078">
    <property type="entry name" value="ATHILA"/>
    <property type="match status" value="1"/>
</dbReference>
<feature type="compositionally biased region" description="Basic and acidic residues" evidence="1">
    <location>
        <begin position="43"/>
        <end position="53"/>
    </location>
</feature>
<keyword evidence="4" id="KW-1185">Reference proteome</keyword>
<feature type="region of interest" description="Disordered" evidence="1">
    <location>
        <begin position="1"/>
        <end position="87"/>
    </location>
</feature>
<evidence type="ECO:0000259" key="2">
    <source>
        <dbReference type="Pfam" id="PF03078"/>
    </source>
</evidence>
<reference evidence="3 4" key="1">
    <citation type="journal article" date="2020" name="BMC Genomics">
        <title>Intraspecific diversification of the crop wild relative Brassica cretica Lam. using demographic model selection.</title>
        <authorList>
            <person name="Kioukis A."/>
            <person name="Michalopoulou V.A."/>
            <person name="Briers L."/>
            <person name="Pirintsos S."/>
            <person name="Studholme D.J."/>
            <person name="Pavlidis P."/>
            <person name="Sarris P.F."/>
        </authorList>
    </citation>
    <scope>NUCLEOTIDE SEQUENCE [LARGE SCALE GENOMIC DNA]</scope>
    <source>
        <strain evidence="4">cv. PFS-1207/04</strain>
    </source>
</reference>
<feature type="compositionally biased region" description="Polar residues" evidence="1">
    <location>
        <begin position="579"/>
        <end position="591"/>
    </location>
</feature>
<dbReference type="EMBL" id="QGKV02001507">
    <property type="protein sequence ID" value="KAF3528854.1"/>
    <property type="molecule type" value="Genomic_DNA"/>
</dbReference>
<dbReference type="InterPro" id="IPR004312">
    <property type="entry name" value="ATHILA_Orf1_C"/>
</dbReference>
<evidence type="ECO:0000313" key="3">
    <source>
        <dbReference type="EMBL" id="KAF3528854.1"/>
    </source>
</evidence>
<proteinExistence type="predicted"/>
<organism evidence="3 4">
    <name type="scientific">Brassica cretica</name>
    <name type="common">Mustard</name>
    <dbReference type="NCBI Taxonomy" id="69181"/>
    <lineage>
        <taxon>Eukaryota</taxon>
        <taxon>Viridiplantae</taxon>
        <taxon>Streptophyta</taxon>
        <taxon>Embryophyta</taxon>
        <taxon>Tracheophyta</taxon>
        <taxon>Spermatophyta</taxon>
        <taxon>Magnoliopsida</taxon>
        <taxon>eudicotyledons</taxon>
        <taxon>Gunneridae</taxon>
        <taxon>Pentapetalae</taxon>
        <taxon>rosids</taxon>
        <taxon>malvids</taxon>
        <taxon>Brassicales</taxon>
        <taxon>Brassicaceae</taxon>
        <taxon>Brassiceae</taxon>
        <taxon>Brassica</taxon>
    </lineage>
</organism>
<sequence length="693" mass="78261">MDAKKAAAARRETALRGKPLEPSESSQQGVERTSRLQVLAAKKAKEREKKEGKAVASSSMDEGEEEPAPSKKAKMSKEKGIAVERDRSKTPTVEELYQHLAKGVSWVPTRFADTKIMEELGIERDVRTMLQHMKMESLYSMAYPTYVEPSCQFLATLEATFHEVEHVRQVWGKIKFKVNGKTHFMSFKDIGAMMGVEDNEDPTLPRFNKLPTGVWRVISGNSHATGHDKNSTIRHPAVRYLHRILVHTLYPRKEPETVNEEELRLLYRAVRDNVTPEQLEEFEEIDDMTFPTTNIFEDFRMVGPFVERLMYYKDWVWTTTDSSPQLGIGGLITPLLIANGVNLGSDPKGPSFIDAPYLRIATYIGGRHYEKVVYTYYHKRKMVELLLPNRELTKIEKPGVIHFNIAELEFFGPHGPIDHVTAPRKRRGGVRGSVRAGTSAATQGESATPIYGPPRYHFTQRSTALPRGPLCESHEHIDNLQRWNKAQDRTIFKLKTKYKELKKTVKRQAEASAQFMKKVADLLVRGGVGRCSSEDFVTRDTSVPQPQHFDPVTNLSLALGPLLTAGQLLRLARNPEAPESNSGNKSPSLASTDEETDNEEVLECPLEFLEILVLEYPLEFLEILRGIWDQNGSGKMLFERAEHQSGLRERPTTPAPDKTKTARPLCTGVRHPLRAQPLVDNFREAERPGGATS</sequence>
<feature type="region of interest" description="Disordered" evidence="1">
    <location>
        <begin position="424"/>
        <end position="455"/>
    </location>
</feature>
<feature type="region of interest" description="Disordered" evidence="1">
    <location>
        <begin position="574"/>
        <end position="597"/>
    </location>
</feature>
<accession>A0ABQ7B9A2</accession>
<feature type="domain" description="Arabidopsis retrotransposon Orf1 C-terminal" evidence="2">
    <location>
        <begin position="48"/>
        <end position="510"/>
    </location>
</feature>
<evidence type="ECO:0000256" key="1">
    <source>
        <dbReference type="SAM" id="MobiDB-lite"/>
    </source>
</evidence>
<gene>
    <name evidence="3" type="ORF">DY000_02037449</name>
</gene>
<dbReference type="Proteomes" id="UP000266723">
    <property type="component" value="Unassembled WGS sequence"/>
</dbReference>
<feature type="compositionally biased region" description="Basic and acidic residues" evidence="1">
    <location>
        <begin position="75"/>
        <end position="87"/>
    </location>
</feature>
<name>A0ABQ7B9A2_BRACR</name>
<protein>
    <recommendedName>
        <fullName evidence="2">Arabidopsis retrotransposon Orf1 C-terminal domain-containing protein</fullName>
    </recommendedName>
</protein>
<feature type="region of interest" description="Disordered" evidence="1">
    <location>
        <begin position="643"/>
        <end position="669"/>
    </location>
</feature>
<feature type="compositionally biased region" description="Basic and acidic residues" evidence="1">
    <location>
        <begin position="1"/>
        <end position="21"/>
    </location>
</feature>